<comment type="caution">
    <text evidence="2">The sequence shown here is derived from an EMBL/GenBank/DDBJ whole genome shotgun (WGS) entry which is preliminary data.</text>
</comment>
<protein>
    <submittedName>
        <fullName evidence="2">Uncharacterized protein</fullName>
    </submittedName>
</protein>
<evidence type="ECO:0000313" key="3">
    <source>
        <dbReference type="Proteomes" id="UP000681967"/>
    </source>
</evidence>
<evidence type="ECO:0000256" key="1">
    <source>
        <dbReference type="SAM" id="MobiDB-lite"/>
    </source>
</evidence>
<organism evidence="2 3">
    <name type="scientific">Rotaria magnacalcarata</name>
    <dbReference type="NCBI Taxonomy" id="392030"/>
    <lineage>
        <taxon>Eukaryota</taxon>
        <taxon>Metazoa</taxon>
        <taxon>Spiralia</taxon>
        <taxon>Gnathifera</taxon>
        <taxon>Rotifera</taxon>
        <taxon>Eurotatoria</taxon>
        <taxon>Bdelloidea</taxon>
        <taxon>Philodinida</taxon>
        <taxon>Philodinidae</taxon>
        <taxon>Rotaria</taxon>
    </lineage>
</organism>
<name>A0A8S2UQX3_9BILA</name>
<dbReference type="EMBL" id="CAJOBH010046534">
    <property type="protein sequence ID" value="CAF4357434.1"/>
    <property type="molecule type" value="Genomic_DNA"/>
</dbReference>
<gene>
    <name evidence="2" type="ORF">BYL167_LOCUS29747</name>
</gene>
<sequence>MLAAFDCDDDDDDDGNDIVVQPPSLLTSENKTNNHHNEIQYRDAIRKTVSNLYKPPKVQ</sequence>
<evidence type="ECO:0000313" key="2">
    <source>
        <dbReference type="EMBL" id="CAF4357434.1"/>
    </source>
</evidence>
<proteinExistence type="predicted"/>
<reference evidence="2" key="1">
    <citation type="submission" date="2021-02" db="EMBL/GenBank/DDBJ databases">
        <authorList>
            <person name="Nowell W R."/>
        </authorList>
    </citation>
    <scope>NUCLEOTIDE SEQUENCE</scope>
</reference>
<dbReference type="AlphaFoldDB" id="A0A8S2UQX3"/>
<dbReference type="Proteomes" id="UP000681967">
    <property type="component" value="Unassembled WGS sequence"/>
</dbReference>
<accession>A0A8S2UQX3</accession>
<feature type="compositionally biased region" description="Acidic residues" evidence="1">
    <location>
        <begin position="1"/>
        <end position="16"/>
    </location>
</feature>
<feature type="non-terminal residue" evidence="2">
    <location>
        <position position="59"/>
    </location>
</feature>
<feature type="region of interest" description="Disordered" evidence="1">
    <location>
        <begin position="1"/>
        <end position="36"/>
    </location>
</feature>